<dbReference type="GeneID" id="87864021"/>
<dbReference type="InterPro" id="IPR019510">
    <property type="entry name" value="AKAP7-like_phosphoesterase"/>
</dbReference>
<dbReference type="GO" id="GO:0016874">
    <property type="term" value="F:ligase activity"/>
    <property type="evidence" value="ECO:0007669"/>
    <property type="project" value="UniProtKB-KW"/>
</dbReference>
<proteinExistence type="predicted"/>
<feature type="compositionally biased region" description="Basic residues" evidence="1">
    <location>
        <begin position="386"/>
        <end position="398"/>
    </location>
</feature>
<dbReference type="Gene3D" id="3.90.1140.10">
    <property type="entry name" value="Cyclic phosphodiesterase"/>
    <property type="match status" value="2"/>
</dbReference>
<dbReference type="Proteomes" id="UP001278500">
    <property type="component" value="Unassembled WGS sequence"/>
</dbReference>
<keyword evidence="3" id="KW-0436">Ligase</keyword>
<gene>
    <name evidence="3" type="ORF">B0H65DRAFT_466645</name>
</gene>
<dbReference type="GO" id="GO:0005634">
    <property type="term" value="C:nucleus"/>
    <property type="evidence" value="ECO:0007669"/>
    <property type="project" value="TreeGrafter"/>
</dbReference>
<feature type="region of interest" description="Disordered" evidence="1">
    <location>
        <begin position="1"/>
        <end position="81"/>
    </location>
</feature>
<dbReference type="AlphaFoldDB" id="A0AAE0JGB2"/>
<evidence type="ECO:0000259" key="2">
    <source>
        <dbReference type="Pfam" id="PF10469"/>
    </source>
</evidence>
<evidence type="ECO:0000313" key="3">
    <source>
        <dbReference type="EMBL" id="KAK3345433.1"/>
    </source>
</evidence>
<organism evidence="3 4">
    <name type="scientific">Neurospora tetraspora</name>
    <dbReference type="NCBI Taxonomy" id="94610"/>
    <lineage>
        <taxon>Eukaryota</taxon>
        <taxon>Fungi</taxon>
        <taxon>Dikarya</taxon>
        <taxon>Ascomycota</taxon>
        <taxon>Pezizomycotina</taxon>
        <taxon>Sordariomycetes</taxon>
        <taxon>Sordariomycetidae</taxon>
        <taxon>Sordariales</taxon>
        <taxon>Sordariaceae</taxon>
        <taxon>Neurospora</taxon>
    </lineage>
</organism>
<feature type="region of interest" description="Disordered" evidence="1">
    <location>
        <begin position="365"/>
        <end position="403"/>
    </location>
</feature>
<evidence type="ECO:0000313" key="4">
    <source>
        <dbReference type="Proteomes" id="UP001278500"/>
    </source>
</evidence>
<feature type="compositionally biased region" description="Gly residues" evidence="1">
    <location>
        <begin position="376"/>
        <end position="385"/>
    </location>
</feature>
<dbReference type="GO" id="GO:0006307">
    <property type="term" value="P:DNA alkylation repair"/>
    <property type="evidence" value="ECO:0007669"/>
    <property type="project" value="InterPro"/>
</dbReference>
<sequence>MEESRTQPLPAASAASTLPSPSKSSPAEEQQPQLQTASEDTAKSQPKSQPKGEDNTTINKNQNQNKKPNKMPPKPPPTHFLCIPLVTASSRSQLTRSLAAFREEVTAPGNPSSSAYGALPVPEEAIRPVGTIHLTLGVMSFLEPRESKGVKTGRGGGGQGQAGQVGGSSGRDGPQEDNGRRDRSRSRSGSRSGSEEQGPPSGSGSLSGLRKLEEAKALLKSLKLSEIWQEVLRQSQTRATAVPMPRDSNGGGAPIAIGTAEEKGEGVEAGMGTVIREVPPQLQSETGKKEEEEDLKITLKGLHSMQSPSKAAVLYAPPVDPLGHLQRFCERVKAEFVQKELMMEEGGRPLLLHATVVNTIYVKGGRGRGQQQQQQQGGGNRGGGRGGKKGHHGHRGGGNKRERLTIDAREILERYEEYTWMEDVKVEKVAICKMGAKKEMVDGVVVDEAYEVEEDVEF</sequence>
<feature type="compositionally biased region" description="Low complexity" evidence="1">
    <location>
        <begin position="8"/>
        <end position="27"/>
    </location>
</feature>
<keyword evidence="4" id="KW-1185">Reference proteome</keyword>
<reference evidence="3" key="2">
    <citation type="submission" date="2023-06" db="EMBL/GenBank/DDBJ databases">
        <authorList>
            <consortium name="Lawrence Berkeley National Laboratory"/>
            <person name="Haridas S."/>
            <person name="Hensen N."/>
            <person name="Bonometti L."/>
            <person name="Westerberg I."/>
            <person name="Brannstrom I.O."/>
            <person name="Guillou S."/>
            <person name="Cros-Aarteil S."/>
            <person name="Calhoun S."/>
            <person name="Kuo A."/>
            <person name="Mondo S."/>
            <person name="Pangilinan J."/>
            <person name="Riley R."/>
            <person name="Labutti K."/>
            <person name="Andreopoulos B."/>
            <person name="Lipzen A."/>
            <person name="Chen C."/>
            <person name="Yanf M."/>
            <person name="Daum C."/>
            <person name="Ng V."/>
            <person name="Clum A."/>
            <person name="Steindorff A."/>
            <person name="Ohm R."/>
            <person name="Martin F."/>
            <person name="Silar P."/>
            <person name="Natvig D."/>
            <person name="Lalanne C."/>
            <person name="Gautier V."/>
            <person name="Ament-Velasquez S.L."/>
            <person name="Kruys A."/>
            <person name="Hutchinson M.I."/>
            <person name="Powell A.J."/>
            <person name="Barry K."/>
            <person name="Miller A.N."/>
            <person name="Grigoriev I.V."/>
            <person name="Debuchy R."/>
            <person name="Gladieux P."/>
            <person name="Thoren M.H."/>
            <person name="Johannesson H."/>
        </authorList>
    </citation>
    <scope>NUCLEOTIDE SEQUENCE</scope>
    <source>
        <strain evidence="3">CBS 560.94</strain>
    </source>
</reference>
<protein>
    <submittedName>
        <fullName evidence="3">AKAP7 2'5' RNA ligase-like domain-containing protein</fullName>
    </submittedName>
</protein>
<comment type="caution">
    <text evidence="3">The sequence shown here is derived from an EMBL/GenBank/DDBJ whole genome shotgun (WGS) entry which is preliminary data.</text>
</comment>
<dbReference type="GO" id="GO:0006355">
    <property type="term" value="P:regulation of DNA-templated transcription"/>
    <property type="evidence" value="ECO:0007669"/>
    <property type="project" value="TreeGrafter"/>
</dbReference>
<accession>A0AAE0JGB2</accession>
<dbReference type="RefSeq" id="XP_062682046.1">
    <property type="nucleotide sequence ID" value="XM_062826867.1"/>
</dbReference>
<dbReference type="InterPro" id="IPR009210">
    <property type="entry name" value="ASCC1"/>
</dbReference>
<feature type="compositionally biased region" description="Low complexity" evidence="1">
    <location>
        <begin position="189"/>
        <end position="208"/>
    </location>
</feature>
<feature type="compositionally biased region" description="Gly residues" evidence="1">
    <location>
        <begin position="152"/>
        <end position="170"/>
    </location>
</feature>
<name>A0AAE0JGB2_9PEZI</name>
<dbReference type="Pfam" id="PF10469">
    <property type="entry name" value="AKAP7_NLS"/>
    <property type="match status" value="1"/>
</dbReference>
<reference evidence="3" key="1">
    <citation type="journal article" date="2023" name="Mol. Phylogenet. Evol.">
        <title>Genome-scale phylogeny and comparative genomics of the fungal order Sordariales.</title>
        <authorList>
            <person name="Hensen N."/>
            <person name="Bonometti L."/>
            <person name="Westerberg I."/>
            <person name="Brannstrom I.O."/>
            <person name="Guillou S."/>
            <person name="Cros-Aarteil S."/>
            <person name="Calhoun S."/>
            <person name="Haridas S."/>
            <person name="Kuo A."/>
            <person name="Mondo S."/>
            <person name="Pangilinan J."/>
            <person name="Riley R."/>
            <person name="LaButti K."/>
            <person name="Andreopoulos B."/>
            <person name="Lipzen A."/>
            <person name="Chen C."/>
            <person name="Yan M."/>
            <person name="Daum C."/>
            <person name="Ng V."/>
            <person name="Clum A."/>
            <person name="Steindorff A."/>
            <person name="Ohm R.A."/>
            <person name="Martin F."/>
            <person name="Silar P."/>
            <person name="Natvig D.O."/>
            <person name="Lalanne C."/>
            <person name="Gautier V."/>
            <person name="Ament-Velasquez S.L."/>
            <person name="Kruys A."/>
            <person name="Hutchinson M.I."/>
            <person name="Powell A.J."/>
            <person name="Barry K."/>
            <person name="Miller A.N."/>
            <person name="Grigoriev I.V."/>
            <person name="Debuchy R."/>
            <person name="Gladieux P."/>
            <person name="Hiltunen Thoren M."/>
            <person name="Johannesson H."/>
        </authorList>
    </citation>
    <scope>NUCLEOTIDE SEQUENCE</scope>
    <source>
        <strain evidence="3">CBS 560.94</strain>
    </source>
</reference>
<evidence type="ECO:0000256" key="1">
    <source>
        <dbReference type="SAM" id="MobiDB-lite"/>
    </source>
</evidence>
<feature type="compositionally biased region" description="Polar residues" evidence="1">
    <location>
        <begin position="28"/>
        <end position="48"/>
    </location>
</feature>
<dbReference type="PANTHER" id="PTHR13360:SF1">
    <property type="entry name" value="ACTIVATING SIGNAL COINTEGRATOR 1 COMPLEX SUBUNIT 1"/>
    <property type="match status" value="1"/>
</dbReference>
<dbReference type="EMBL" id="JAUEPP010000004">
    <property type="protein sequence ID" value="KAK3345433.1"/>
    <property type="molecule type" value="Genomic_DNA"/>
</dbReference>
<feature type="domain" description="A-kinase anchor protein 7-like phosphoesterase" evidence="2">
    <location>
        <begin position="273"/>
        <end position="440"/>
    </location>
</feature>
<feature type="region of interest" description="Disordered" evidence="1">
    <location>
        <begin position="147"/>
        <end position="208"/>
    </location>
</feature>
<dbReference type="PANTHER" id="PTHR13360">
    <property type="entry name" value="ACTIVATING SIGNAL COINTEGRATOR 1 COMPLEX SUBUNIT 1"/>
    <property type="match status" value="1"/>
</dbReference>